<dbReference type="CDD" id="cd08977">
    <property type="entry name" value="SusD"/>
    <property type="match status" value="1"/>
</dbReference>
<feature type="signal peptide" evidence="6">
    <location>
        <begin position="1"/>
        <end position="21"/>
    </location>
</feature>
<feature type="domain" description="RagB/SusD" evidence="7">
    <location>
        <begin position="289"/>
        <end position="461"/>
    </location>
</feature>
<dbReference type="PROSITE" id="PS51257">
    <property type="entry name" value="PROKAR_LIPOPROTEIN"/>
    <property type="match status" value="1"/>
</dbReference>
<feature type="chain" id="PRO_5046321795" evidence="6">
    <location>
        <begin position="22"/>
        <end position="462"/>
    </location>
</feature>
<dbReference type="InterPro" id="IPR012944">
    <property type="entry name" value="SusD_RagB_dom"/>
</dbReference>
<keyword evidence="3 6" id="KW-0732">Signal</keyword>
<proteinExistence type="inferred from homology"/>
<dbReference type="SUPFAM" id="SSF48452">
    <property type="entry name" value="TPR-like"/>
    <property type="match status" value="1"/>
</dbReference>
<feature type="domain" description="SusD-like N-terminal" evidence="8">
    <location>
        <begin position="87"/>
        <end position="222"/>
    </location>
</feature>
<dbReference type="InterPro" id="IPR033985">
    <property type="entry name" value="SusD-like_N"/>
</dbReference>
<comment type="subcellular location">
    <subcellularLocation>
        <location evidence="1">Cell outer membrane</location>
    </subcellularLocation>
</comment>
<evidence type="ECO:0000313" key="9">
    <source>
        <dbReference type="EMBL" id="MFC6997865.1"/>
    </source>
</evidence>
<comment type="similarity">
    <text evidence="2">Belongs to the SusD family.</text>
</comment>
<evidence type="ECO:0000259" key="8">
    <source>
        <dbReference type="Pfam" id="PF14322"/>
    </source>
</evidence>
<evidence type="ECO:0000256" key="2">
    <source>
        <dbReference type="ARBA" id="ARBA00006275"/>
    </source>
</evidence>
<comment type="caution">
    <text evidence="9">The sequence shown here is derived from an EMBL/GenBank/DDBJ whole genome shotgun (WGS) entry which is preliminary data.</text>
</comment>
<keyword evidence="5" id="KW-0998">Cell outer membrane</keyword>
<dbReference type="Proteomes" id="UP001596405">
    <property type="component" value="Unassembled WGS sequence"/>
</dbReference>
<evidence type="ECO:0000313" key="10">
    <source>
        <dbReference type="Proteomes" id="UP001596405"/>
    </source>
</evidence>
<name>A0ABW2DJR0_9BACT</name>
<evidence type="ECO:0000256" key="4">
    <source>
        <dbReference type="ARBA" id="ARBA00023136"/>
    </source>
</evidence>
<dbReference type="Pfam" id="PF07980">
    <property type="entry name" value="SusD_RagB"/>
    <property type="match status" value="1"/>
</dbReference>
<dbReference type="Gene3D" id="1.25.40.390">
    <property type="match status" value="1"/>
</dbReference>
<evidence type="ECO:0000259" key="7">
    <source>
        <dbReference type="Pfam" id="PF07980"/>
    </source>
</evidence>
<dbReference type="Pfam" id="PF14322">
    <property type="entry name" value="SusD-like_3"/>
    <property type="match status" value="1"/>
</dbReference>
<keyword evidence="4" id="KW-0472">Membrane</keyword>
<protein>
    <submittedName>
        <fullName evidence="9">RagB/SusD family nutrient uptake outer membrane protein</fullName>
    </submittedName>
</protein>
<evidence type="ECO:0000256" key="1">
    <source>
        <dbReference type="ARBA" id="ARBA00004442"/>
    </source>
</evidence>
<dbReference type="RefSeq" id="WP_082883165.1">
    <property type="nucleotide sequence ID" value="NZ_JBHSYQ010000003.1"/>
</dbReference>
<evidence type="ECO:0000256" key="5">
    <source>
        <dbReference type="ARBA" id="ARBA00023237"/>
    </source>
</evidence>
<reference evidence="10" key="1">
    <citation type="journal article" date="2019" name="Int. J. Syst. Evol. Microbiol.">
        <title>The Global Catalogue of Microorganisms (GCM) 10K type strain sequencing project: providing services to taxonomists for standard genome sequencing and annotation.</title>
        <authorList>
            <consortium name="The Broad Institute Genomics Platform"/>
            <consortium name="The Broad Institute Genome Sequencing Center for Infectious Disease"/>
            <person name="Wu L."/>
            <person name="Ma J."/>
        </authorList>
    </citation>
    <scope>NUCLEOTIDE SEQUENCE [LARGE SCALE GENOMIC DNA]</scope>
    <source>
        <strain evidence="10">CGMCC 4.7393</strain>
    </source>
</reference>
<evidence type="ECO:0000256" key="3">
    <source>
        <dbReference type="ARBA" id="ARBA00022729"/>
    </source>
</evidence>
<dbReference type="EMBL" id="JBHSYQ010000003">
    <property type="protein sequence ID" value="MFC6997865.1"/>
    <property type="molecule type" value="Genomic_DNA"/>
</dbReference>
<dbReference type="InterPro" id="IPR011990">
    <property type="entry name" value="TPR-like_helical_dom_sf"/>
</dbReference>
<evidence type="ECO:0000256" key="6">
    <source>
        <dbReference type="SAM" id="SignalP"/>
    </source>
</evidence>
<accession>A0ABW2DJR0</accession>
<sequence length="462" mass="50974">MKKQFYILFLSAGLSVFSSCSDVLDVEPTTSIEFEGAITDARSADRALQGVYSAFQVEDYYGLSYLYYQGLYADNITFVGTFTTHLEVADRRINPTNLQIANTWAAIYSAIGRANVVIQAVEGLETIDGDEKNRIIGEAKFLRALAYFDLVKVFGGVPIVTTPTLVASEINYGERKSVDEVYSQIVGDLQDAETRLTGFGDVNYPFGASEYAASALLARVYLQRGMNAEARSKANDVITNGPYELAPNYADIFTGTGMSAPTNESIFELAFNRDDPNALATSSNPSTPGQKFYVSTNLYNVFEASGAQGDERFAASVQMQGTRRRIVKYSDVVQSADNVPVIRLAEMYLIRAEANARLGNANLPASLQVISDINAIRERAGLNRIVVGTMTNAQALAEILQQRRLEFAFEGLRFMDLKRYNATCQAPLNFCAPDNNFRNLWPIPYQQFVTNPTLGMQNTGYN</sequence>
<organism evidence="9 10">
    <name type="scientific">Rufibacter roseus</name>
    <dbReference type="NCBI Taxonomy" id="1567108"/>
    <lineage>
        <taxon>Bacteria</taxon>
        <taxon>Pseudomonadati</taxon>
        <taxon>Bacteroidota</taxon>
        <taxon>Cytophagia</taxon>
        <taxon>Cytophagales</taxon>
        <taxon>Hymenobacteraceae</taxon>
        <taxon>Rufibacter</taxon>
    </lineage>
</organism>
<keyword evidence="10" id="KW-1185">Reference proteome</keyword>
<gene>
    <name evidence="9" type="ORF">ACFQHR_09515</name>
</gene>